<evidence type="ECO:0000313" key="2">
    <source>
        <dbReference type="EMBL" id="MCO6043094.1"/>
    </source>
</evidence>
<sequence length="264" mass="30395">MSEVTWPDKLANLIMIPSIDDSLDELAALAEDEPGGWKYQSEQKNQESKRRLPILFNYTIYTYKRLAEEDKICVSDDGQSITFNTGLVTDGQSQIFCVGVPNKLDDVDTQWHFRAWCKAGDYEMTRFSKLPEMANYYSNPSSLVYDTNKELRVNIEHIIDENKKRFPPPFNTMDTHALQTFLKGAIDNAKERVRRNYKTAIPQYYKGKMQLLLPLCISQPSKADLALTVGDHGEFYRASTCLTLDMAYNNARQLARPDRDWLNP</sequence>
<dbReference type="RefSeq" id="WP_252851194.1">
    <property type="nucleotide sequence ID" value="NZ_JAMXLR010000017.1"/>
</dbReference>
<dbReference type="Proteomes" id="UP001155241">
    <property type="component" value="Unassembled WGS sequence"/>
</dbReference>
<protein>
    <submittedName>
        <fullName evidence="2">DUF3825 domain-containing protein</fullName>
    </submittedName>
</protein>
<dbReference type="Pfam" id="PF12873">
    <property type="entry name" value="DUF3825"/>
    <property type="match status" value="1"/>
</dbReference>
<reference evidence="2" key="1">
    <citation type="submission" date="2022-06" db="EMBL/GenBank/DDBJ databases">
        <title>Aeoliella straminimaris, a novel planctomycete from sediments.</title>
        <authorList>
            <person name="Vitorino I.R."/>
            <person name="Lage O.M."/>
        </authorList>
    </citation>
    <scope>NUCLEOTIDE SEQUENCE</scope>
    <source>
        <strain evidence="2">ICT_H6.2</strain>
    </source>
</reference>
<feature type="domain" description="DUF3825" evidence="1">
    <location>
        <begin position="26"/>
        <end position="261"/>
    </location>
</feature>
<evidence type="ECO:0000313" key="3">
    <source>
        <dbReference type="Proteomes" id="UP001155241"/>
    </source>
</evidence>
<dbReference type="InterPro" id="IPR024437">
    <property type="entry name" value="DUF3825"/>
</dbReference>
<evidence type="ECO:0000259" key="1">
    <source>
        <dbReference type="Pfam" id="PF12873"/>
    </source>
</evidence>
<dbReference type="AlphaFoldDB" id="A0A9X2JHN5"/>
<dbReference type="EMBL" id="JAMXLR010000017">
    <property type="protein sequence ID" value="MCO6043094.1"/>
    <property type="molecule type" value="Genomic_DNA"/>
</dbReference>
<proteinExistence type="predicted"/>
<comment type="caution">
    <text evidence="2">The sequence shown here is derived from an EMBL/GenBank/DDBJ whole genome shotgun (WGS) entry which is preliminary data.</text>
</comment>
<accession>A0A9X2JHN5</accession>
<name>A0A9X2JHN5_9BACT</name>
<organism evidence="2 3">
    <name type="scientific">Aeoliella straminimaris</name>
    <dbReference type="NCBI Taxonomy" id="2954799"/>
    <lineage>
        <taxon>Bacteria</taxon>
        <taxon>Pseudomonadati</taxon>
        <taxon>Planctomycetota</taxon>
        <taxon>Planctomycetia</taxon>
        <taxon>Pirellulales</taxon>
        <taxon>Lacipirellulaceae</taxon>
        <taxon>Aeoliella</taxon>
    </lineage>
</organism>
<gene>
    <name evidence="2" type="ORF">NG895_04180</name>
</gene>
<keyword evidence="3" id="KW-1185">Reference proteome</keyword>